<dbReference type="EMBL" id="MT153513">
    <property type="protein sequence ID" value="QMP82306.1"/>
    <property type="molecule type" value="Viral_cRNA"/>
</dbReference>
<organism evidence="2">
    <name type="scientific">Hemipteran rhabdo-related virus OKIAV26</name>
    <dbReference type="NCBI Taxonomy" id="2746290"/>
    <lineage>
        <taxon>Viruses</taxon>
        <taxon>Riboviria</taxon>
        <taxon>Orthornavirae</taxon>
        <taxon>Negarnaviricota</taxon>
        <taxon>Haploviricotina</taxon>
        <taxon>Monjiviricetes</taxon>
        <taxon>Mononegavirales</taxon>
        <taxon>Rhabdoviridae</taxon>
    </lineage>
</organism>
<evidence type="ECO:0000313" key="2">
    <source>
        <dbReference type="EMBL" id="QMP82306.1"/>
    </source>
</evidence>
<feature type="compositionally biased region" description="Polar residues" evidence="1">
    <location>
        <begin position="70"/>
        <end position="79"/>
    </location>
</feature>
<feature type="region of interest" description="Disordered" evidence="1">
    <location>
        <begin position="58"/>
        <end position="91"/>
    </location>
</feature>
<reference evidence="2" key="1">
    <citation type="journal article" date="2019" name="PLoS Pathog.">
        <title>Re-assessing the diversity of negative strand RNA viruses in insects.</title>
        <authorList>
            <person name="Kafer S."/>
            <person name="Paraskevopoulou S."/>
            <person name="Zirkel F."/>
            <person name="Wieseke N."/>
            <person name="Donath A."/>
            <person name="Petersen M."/>
            <person name="Jones T.C."/>
            <person name="Liu S."/>
            <person name="Zhou X."/>
            <person name="Middendorf M."/>
            <person name="Junglen S."/>
            <person name="Misof B."/>
            <person name="Drosten C."/>
        </authorList>
    </citation>
    <scope>NUCLEOTIDE SEQUENCE</scope>
    <source>
        <strain evidence="2">OKIAV26</strain>
    </source>
</reference>
<protein>
    <submittedName>
        <fullName evidence="2">Uncharacterized protein</fullName>
    </submittedName>
</protein>
<reference evidence="2" key="2">
    <citation type="submission" date="2020-03" db="EMBL/GenBank/DDBJ databases">
        <authorList>
            <person name="Kafer S."/>
            <person name="Paraskevopoulou S."/>
            <person name="Zirkel F."/>
            <person name="Wieseke N."/>
            <person name="Donath A."/>
            <person name="Petersen M."/>
            <person name="Jones T.C."/>
            <person name="Liu S."/>
            <person name="Zhou X."/>
            <person name="Middendorf M."/>
            <person name="Junglen S."/>
            <person name="Misof B."/>
            <person name="Drosten C."/>
        </authorList>
    </citation>
    <scope>NUCLEOTIDE SEQUENCE</scope>
    <source>
        <strain evidence="2">OKIAV26</strain>
    </source>
</reference>
<evidence type="ECO:0000256" key="1">
    <source>
        <dbReference type="SAM" id="MobiDB-lite"/>
    </source>
</evidence>
<sequence length="421" mass="47402">MSIEPKPTPSELKELLEDGFGYLEKNNNPAWNLYETGSGLRLEASKDFDCTACQVPEMSKKSGKGVASTPRVTRTTASPASAPPTQDELDKPETPLQLLKLLINYNSELSRFEALISQTPPEVPFSIMREIITKDNVEFEQRIRDLKHCLIGLDIGLSYSARRDQDILLSKERTTLAALTSTLEDYKQVTLSCVDAVEKVRKNADLYQSDMSRHVSELSSLINSIKRPNIPIEVQPFQPVAGSSKSKISEPHDTTLDYKLLIWKNKMTKAKTYTVNLEGVPIDITSKNGKVFASYGTLNKTLKYHNCFIVLMEQFKFADVQNCPIIIKQLKDVIEKEKRIGHEAKDIKDAYVELFNIANNVNFPGVTNPTKVQKVALALWVLTEGHQSHITLFYQIYTDASDHIKEMYPDPAANDQSDLDD</sequence>
<proteinExistence type="predicted"/>
<accession>A0A7D7J451</accession>
<name>A0A7D7J451_9RHAB</name>